<accession>A0A7J6BZP9</accession>
<sequence>MVKDVLKFKSGGEAVLQEYQETETLTDATRRQMINILVAHMIDTHGQLPTKAIRKQNALGIVMLFPSLRDPYSKKGSEHFYDAASDTGYIAWRNKNSPQQYGAMPPDSPLPQQSTARKWHPFF</sequence>
<evidence type="ECO:0000313" key="3">
    <source>
        <dbReference type="Proteomes" id="UP000579812"/>
    </source>
</evidence>
<reference evidence="2 3" key="1">
    <citation type="submission" date="2020-04" db="EMBL/GenBank/DDBJ databases">
        <title>Chromosome-level genome assembly of a cyprinid fish Onychostoma macrolepis by integration of Nanopore Sequencing, Bionano and Hi-C technology.</title>
        <authorList>
            <person name="Wang D."/>
        </authorList>
    </citation>
    <scope>NUCLEOTIDE SEQUENCE [LARGE SCALE GENOMIC DNA]</scope>
    <source>
        <strain evidence="2">SWU-2019</strain>
        <tissue evidence="2">Muscle</tissue>
    </source>
</reference>
<gene>
    <name evidence="2" type="ORF">G5714_019961</name>
</gene>
<feature type="region of interest" description="Disordered" evidence="1">
    <location>
        <begin position="96"/>
        <end position="123"/>
    </location>
</feature>
<protein>
    <submittedName>
        <fullName evidence="2">Uncharacterized protein</fullName>
    </submittedName>
</protein>
<evidence type="ECO:0000313" key="2">
    <source>
        <dbReference type="EMBL" id="KAF4099835.1"/>
    </source>
</evidence>
<evidence type="ECO:0000256" key="1">
    <source>
        <dbReference type="SAM" id="MobiDB-lite"/>
    </source>
</evidence>
<proteinExistence type="predicted"/>
<dbReference type="EMBL" id="JAAMOB010000020">
    <property type="protein sequence ID" value="KAF4099835.1"/>
    <property type="molecule type" value="Genomic_DNA"/>
</dbReference>
<dbReference type="AlphaFoldDB" id="A0A7J6BZP9"/>
<name>A0A7J6BZP9_9TELE</name>
<keyword evidence="3" id="KW-1185">Reference proteome</keyword>
<dbReference type="PANTHER" id="PTHR31025:SF29">
    <property type="entry name" value="SI:CH211-196P9.1"/>
    <property type="match status" value="1"/>
</dbReference>
<comment type="caution">
    <text evidence="2">The sequence shown here is derived from an EMBL/GenBank/DDBJ whole genome shotgun (WGS) entry which is preliminary data.</text>
</comment>
<organism evidence="2 3">
    <name type="scientific">Onychostoma macrolepis</name>
    <dbReference type="NCBI Taxonomy" id="369639"/>
    <lineage>
        <taxon>Eukaryota</taxon>
        <taxon>Metazoa</taxon>
        <taxon>Chordata</taxon>
        <taxon>Craniata</taxon>
        <taxon>Vertebrata</taxon>
        <taxon>Euteleostomi</taxon>
        <taxon>Actinopterygii</taxon>
        <taxon>Neopterygii</taxon>
        <taxon>Teleostei</taxon>
        <taxon>Ostariophysi</taxon>
        <taxon>Cypriniformes</taxon>
        <taxon>Cyprinidae</taxon>
        <taxon>Acrossocheilinae</taxon>
        <taxon>Onychostoma</taxon>
    </lineage>
</organism>
<dbReference type="PANTHER" id="PTHR31025">
    <property type="entry name" value="SI:CH211-196P9.1-RELATED"/>
    <property type="match status" value="1"/>
</dbReference>
<dbReference type="Proteomes" id="UP000579812">
    <property type="component" value="Unassembled WGS sequence"/>
</dbReference>